<reference evidence="2 3" key="1">
    <citation type="journal article" date="2008" name="Int. J. Syst. Evol. Microbiol.">
        <title>Luteimonas marina sp. nov., isolated from seawater.</title>
        <authorList>
            <person name="Baik K.S."/>
            <person name="Park S.C."/>
            <person name="Kim M.S."/>
            <person name="Kim E.M."/>
            <person name="Park C."/>
            <person name="Chun J."/>
            <person name="Seong C.N."/>
        </authorList>
    </citation>
    <scope>NUCLEOTIDE SEQUENCE [LARGE SCALE GENOMIC DNA]</scope>
    <source>
        <strain evidence="2 3">FR1330</strain>
    </source>
</reference>
<feature type="transmembrane region" description="Helical" evidence="1">
    <location>
        <begin position="12"/>
        <end position="35"/>
    </location>
</feature>
<feature type="transmembrane region" description="Helical" evidence="1">
    <location>
        <begin position="104"/>
        <end position="128"/>
    </location>
</feature>
<dbReference type="Proteomes" id="UP000319980">
    <property type="component" value="Unassembled WGS sequence"/>
</dbReference>
<evidence type="ECO:0000256" key="1">
    <source>
        <dbReference type="SAM" id="Phobius"/>
    </source>
</evidence>
<dbReference type="RefSeq" id="WP_146384106.1">
    <property type="nucleotide sequence ID" value="NZ_VOHK01000001.1"/>
</dbReference>
<evidence type="ECO:0008006" key="4">
    <source>
        <dbReference type="Google" id="ProtNLM"/>
    </source>
</evidence>
<organism evidence="2 3">
    <name type="scientific">Luteimonas marina</name>
    <dbReference type="NCBI Taxonomy" id="488485"/>
    <lineage>
        <taxon>Bacteria</taxon>
        <taxon>Pseudomonadati</taxon>
        <taxon>Pseudomonadota</taxon>
        <taxon>Gammaproteobacteria</taxon>
        <taxon>Lysobacterales</taxon>
        <taxon>Lysobacteraceae</taxon>
        <taxon>Luteimonas</taxon>
    </lineage>
</organism>
<proteinExistence type="predicted"/>
<gene>
    <name evidence="2" type="ORF">FQY83_00505</name>
</gene>
<sequence>MNIRALLAHPRFLPRLLLTDAIATGATAALLIAAADLLAPALQLPAGLLRGAGVVLVPFVAWVYGLSRRASPPRGAVAAVVAINLAWVAASAWVAFGGVWQPSLFGIAFVLAQAFAVLAFADLGWFGLRATRAARA</sequence>
<comment type="caution">
    <text evidence="2">The sequence shown here is derived from an EMBL/GenBank/DDBJ whole genome shotgun (WGS) entry which is preliminary data.</text>
</comment>
<accession>A0A5C5UC22</accession>
<feature type="transmembrane region" description="Helical" evidence="1">
    <location>
        <begin position="47"/>
        <end position="64"/>
    </location>
</feature>
<evidence type="ECO:0000313" key="3">
    <source>
        <dbReference type="Proteomes" id="UP000319980"/>
    </source>
</evidence>
<dbReference type="EMBL" id="VOHK01000001">
    <property type="protein sequence ID" value="TWT23172.1"/>
    <property type="molecule type" value="Genomic_DNA"/>
</dbReference>
<keyword evidence="1" id="KW-0812">Transmembrane</keyword>
<feature type="transmembrane region" description="Helical" evidence="1">
    <location>
        <begin position="76"/>
        <end position="98"/>
    </location>
</feature>
<name>A0A5C5UC22_9GAMM</name>
<dbReference type="AlphaFoldDB" id="A0A5C5UC22"/>
<protein>
    <recommendedName>
        <fullName evidence="4">Integral membrane protein</fullName>
    </recommendedName>
</protein>
<evidence type="ECO:0000313" key="2">
    <source>
        <dbReference type="EMBL" id="TWT23172.1"/>
    </source>
</evidence>
<keyword evidence="3" id="KW-1185">Reference proteome</keyword>
<keyword evidence="1" id="KW-0472">Membrane</keyword>
<dbReference type="OrthoDB" id="6059297at2"/>
<keyword evidence="1" id="KW-1133">Transmembrane helix</keyword>